<name>A0AAN5D8R3_9BILA</name>
<keyword evidence="2" id="KW-1185">Reference proteome</keyword>
<proteinExistence type="predicted"/>
<accession>A0AAN5D8R3</accession>
<dbReference type="Proteomes" id="UP001328107">
    <property type="component" value="Unassembled WGS sequence"/>
</dbReference>
<organism evidence="1 2">
    <name type="scientific">Pristionchus mayeri</name>
    <dbReference type="NCBI Taxonomy" id="1317129"/>
    <lineage>
        <taxon>Eukaryota</taxon>
        <taxon>Metazoa</taxon>
        <taxon>Ecdysozoa</taxon>
        <taxon>Nematoda</taxon>
        <taxon>Chromadorea</taxon>
        <taxon>Rhabditida</taxon>
        <taxon>Rhabditina</taxon>
        <taxon>Diplogasteromorpha</taxon>
        <taxon>Diplogasteroidea</taxon>
        <taxon>Neodiplogasteridae</taxon>
        <taxon>Pristionchus</taxon>
    </lineage>
</organism>
<comment type="caution">
    <text evidence="1">The sequence shown here is derived from an EMBL/GenBank/DDBJ whole genome shotgun (WGS) entry which is preliminary data.</text>
</comment>
<reference evidence="2" key="1">
    <citation type="submission" date="2022-10" db="EMBL/GenBank/DDBJ databases">
        <title>Genome assembly of Pristionchus species.</title>
        <authorList>
            <person name="Yoshida K."/>
            <person name="Sommer R.J."/>
        </authorList>
    </citation>
    <scope>NUCLEOTIDE SEQUENCE [LARGE SCALE GENOMIC DNA]</scope>
    <source>
        <strain evidence="2">RS5460</strain>
    </source>
</reference>
<evidence type="ECO:0000313" key="2">
    <source>
        <dbReference type="Proteomes" id="UP001328107"/>
    </source>
</evidence>
<evidence type="ECO:0000313" key="1">
    <source>
        <dbReference type="EMBL" id="GMR57715.1"/>
    </source>
</evidence>
<sequence>SDFSVCAKLLRSSTIEHLNFQQVITDEITASLFSIFSRITKNLSILAVQPQLADPAAFIEKLNSFSITQVYL</sequence>
<dbReference type="EMBL" id="BTRK01000006">
    <property type="protein sequence ID" value="GMR57715.1"/>
    <property type="molecule type" value="Genomic_DNA"/>
</dbReference>
<gene>
    <name evidence="1" type="ORF">PMAYCL1PPCAC_27910</name>
</gene>
<dbReference type="AlphaFoldDB" id="A0AAN5D8R3"/>
<feature type="non-terminal residue" evidence="1">
    <location>
        <position position="1"/>
    </location>
</feature>
<feature type="non-terminal residue" evidence="1">
    <location>
        <position position="72"/>
    </location>
</feature>
<protein>
    <submittedName>
        <fullName evidence="1">Uncharacterized protein</fullName>
    </submittedName>
</protein>